<reference evidence="3 4" key="1">
    <citation type="submission" date="2018-02" db="EMBL/GenBank/DDBJ databases">
        <authorList>
            <person name="Cohen D.B."/>
            <person name="Kent A.D."/>
        </authorList>
    </citation>
    <scope>NUCLEOTIDE SEQUENCE [LARGE SCALE GENOMIC DNA]</scope>
    <source>
        <strain evidence="3">1</strain>
    </source>
</reference>
<dbReference type="PANTHER" id="PTHR38658">
    <property type="entry name" value="OXPP CYCLE PROTEIN OPCA-RELATED"/>
    <property type="match status" value="1"/>
</dbReference>
<dbReference type="InterPro" id="IPR004555">
    <property type="entry name" value="G6PDH_assembly_OpcA"/>
</dbReference>
<feature type="domain" description="Glucose-6-phosphate dehydrogenase assembly protein OpcA N-terminal" evidence="1">
    <location>
        <begin position="52"/>
        <end position="158"/>
    </location>
</feature>
<protein>
    <submittedName>
        <fullName evidence="3">Glucose-6-phosphate dehydrogenase assembly protein OpcA</fullName>
    </submittedName>
</protein>
<dbReference type="AlphaFoldDB" id="A0A2N9JI48"/>
<dbReference type="RefSeq" id="WP_158681019.1">
    <property type="nucleotide sequence ID" value="NZ_BAAAGO010000023.1"/>
</dbReference>
<dbReference type="InterPro" id="IPR046801">
    <property type="entry name" value="OpcA_G6PD_N"/>
</dbReference>
<accession>A0A2N9JI48</accession>
<evidence type="ECO:0000259" key="1">
    <source>
        <dbReference type="Pfam" id="PF10128"/>
    </source>
</evidence>
<feature type="domain" description="Glucose-6-phosphate dehydrogenase assembly protein OpcA C-terminal" evidence="2">
    <location>
        <begin position="162"/>
        <end position="292"/>
    </location>
</feature>
<dbReference type="OrthoDB" id="128564at2"/>
<gene>
    <name evidence="3" type="ORF">MPLG2_2049</name>
</gene>
<dbReference type="KEGG" id="mgg:MPLG2_2049"/>
<evidence type="ECO:0000313" key="3">
    <source>
        <dbReference type="EMBL" id="SPD87079.1"/>
    </source>
</evidence>
<dbReference type="PANTHER" id="PTHR38658:SF1">
    <property type="entry name" value="OXPP CYCLE PROTEIN OPCA-RELATED"/>
    <property type="match status" value="1"/>
</dbReference>
<dbReference type="Pfam" id="PF20171">
    <property type="entry name" value="OpcA_G6PD_C"/>
    <property type="match status" value="1"/>
</dbReference>
<evidence type="ECO:0000313" key="4">
    <source>
        <dbReference type="Proteomes" id="UP000238164"/>
    </source>
</evidence>
<dbReference type="InterPro" id="IPR046802">
    <property type="entry name" value="OpcA_G6PD_C"/>
</dbReference>
<evidence type="ECO:0000259" key="2">
    <source>
        <dbReference type="Pfam" id="PF20171"/>
    </source>
</evidence>
<name>A0A2N9JI48_9ACTN</name>
<proteinExistence type="predicted"/>
<dbReference type="Proteomes" id="UP000238164">
    <property type="component" value="Chromosome 1"/>
</dbReference>
<sequence>MIITVPDTNATGIHMALVKARHNIGVASSMVFTMIVIADLRHYDAALEACQNAGREHPSRIILVTNGQAKADRVDAEIRLGEQVPGEVISLRFHGELTEHRASVVLPLLLPDSPVVAWWPASAPDKPGEDPLGKLALRRITDAMGSSKPIAAIERRARNYSPGDTDLTWTRLTPWRALLAAAVDSYPSPIVDVEVEGAPDNAGSMLLSAWLESRLGIPVKRSESGKGVGITHVSLKTENGAITIDREDGRMATFSAPGLPCRQIALRRRELSALITEELRRLDVDDIFAASMSTLVDRCERRDTEKARR</sequence>
<dbReference type="Pfam" id="PF10128">
    <property type="entry name" value="OpcA_G6PD_assem"/>
    <property type="match status" value="1"/>
</dbReference>
<dbReference type="EMBL" id="LT985188">
    <property type="protein sequence ID" value="SPD87079.1"/>
    <property type="molecule type" value="Genomic_DNA"/>
</dbReference>
<organism evidence="3 4">
    <name type="scientific">Micropruina glycogenica</name>
    <dbReference type="NCBI Taxonomy" id="75385"/>
    <lineage>
        <taxon>Bacteria</taxon>
        <taxon>Bacillati</taxon>
        <taxon>Actinomycetota</taxon>
        <taxon>Actinomycetes</taxon>
        <taxon>Propionibacteriales</taxon>
        <taxon>Nocardioidaceae</taxon>
        <taxon>Micropruina</taxon>
    </lineage>
</organism>
<keyword evidence="4" id="KW-1185">Reference proteome</keyword>